<dbReference type="Pfam" id="PF00501">
    <property type="entry name" value="AMP-binding"/>
    <property type="match status" value="1"/>
</dbReference>
<feature type="transmembrane region" description="Helical" evidence="1">
    <location>
        <begin position="54"/>
        <end position="75"/>
    </location>
</feature>
<name>A0A9P8KAZ3_AURME</name>
<dbReference type="GO" id="GO:0016020">
    <property type="term" value="C:membrane"/>
    <property type="evidence" value="ECO:0007669"/>
    <property type="project" value="TreeGrafter"/>
</dbReference>
<dbReference type="PANTHER" id="PTHR43272:SF11">
    <property type="entry name" value="AMP-DEPENDENT SYNTHETASE_LIGASE DOMAIN-CONTAINING PROTEIN"/>
    <property type="match status" value="1"/>
</dbReference>
<dbReference type="AlphaFoldDB" id="A0A9P8KAZ3"/>
<dbReference type="GO" id="GO:0004467">
    <property type="term" value="F:long-chain fatty acid-CoA ligase activity"/>
    <property type="evidence" value="ECO:0007669"/>
    <property type="project" value="TreeGrafter"/>
</dbReference>
<keyword evidence="1" id="KW-0472">Membrane</keyword>
<evidence type="ECO:0000313" key="4">
    <source>
        <dbReference type="Proteomes" id="UP000767238"/>
    </source>
</evidence>
<gene>
    <name evidence="3" type="ORF">KCV03_g2297</name>
</gene>
<dbReference type="SUPFAM" id="SSF56801">
    <property type="entry name" value="Acetyl-CoA synthetase-like"/>
    <property type="match status" value="1"/>
</dbReference>
<comment type="caution">
    <text evidence="3">The sequence shown here is derived from an EMBL/GenBank/DDBJ whole genome shotgun (WGS) entry which is preliminary data.</text>
</comment>
<dbReference type="OrthoDB" id="4138492at2759"/>
<dbReference type="Gene3D" id="3.40.50.12780">
    <property type="entry name" value="N-terminal domain of ligase-like"/>
    <property type="match status" value="1"/>
</dbReference>
<organism evidence="3 4">
    <name type="scientific">Aureobasidium melanogenum</name>
    <name type="common">Aureobasidium pullulans var. melanogenum</name>
    <dbReference type="NCBI Taxonomy" id="46634"/>
    <lineage>
        <taxon>Eukaryota</taxon>
        <taxon>Fungi</taxon>
        <taxon>Dikarya</taxon>
        <taxon>Ascomycota</taxon>
        <taxon>Pezizomycotina</taxon>
        <taxon>Dothideomycetes</taxon>
        <taxon>Dothideomycetidae</taxon>
        <taxon>Dothideales</taxon>
        <taxon>Saccotheciaceae</taxon>
        <taxon>Aureobasidium</taxon>
    </lineage>
</organism>
<accession>A0A9P8KAZ3</accession>
<dbReference type="GO" id="GO:0005783">
    <property type="term" value="C:endoplasmic reticulum"/>
    <property type="evidence" value="ECO:0007669"/>
    <property type="project" value="TreeGrafter"/>
</dbReference>
<proteinExistence type="predicted"/>
<feature type="non-terminal residue" evidence="3">
    <location>
        <position position="591"/>
    </location>
</feature>
<dbReference type="InterPro" id="IPR000873">
    <property type="entry name" value="AMP-dep_synth/lig_dom"/>
</dbReference>
<evidence type="ECO:0000256" key="1">
    <source>
        <dbReference type="SAM" id="Phobius"/>
    </source>
</evidence>
<reference evidence="3" key="1">
    <citation type="journal article" date="2021" name="J Fungi (Basel)">
        <title>Virulence traits and population genomics of the black yeast Aureobasidium melanogenum.</title>
        <authorList>
            <person name="Cernosa A."/>
            <person name="Sun X."/>
            <person name="Gostincar C."/>
            <person name="Fang C."/>
            <person name="Gunde-Cimerman N."/>
            <person name="Song Z."/>
        </authorList>
    </citation>
    <scope>NUCLEOTIDE SEQUENCE</scope>
    <source>
        <strain evidence="3">EXF-8016</strain>
    </source>
</reference>
<reference evidence="3" key="2">
    <citation type="submission" date="2021-08" db="EMBL/GenBank/DDBJ databases">
        <authorList>
            <person name="Gostincar C."/>
            <person name="Sun X."/>
            <person name="Song Z."/>
            <person name="Gunde-Cimerman N."/>
        </authorList>
    </citation>
    <scope>NUCLEOTIDE SEQUENCE</scope>
    <source>
        <strain evidence="3">EXF-8016</strain>
    </source>
</reference>
<dbReference type="InterPro" id="IPR042099">
    <property type="entry name" value="ANL_N_sf"/>
</dbReference>
<evidence type="ECO:0000259" key="2">
    <source>
        <dbReference type="Pfam" id="PF00501"/>
    </source>
</evidence>
<dbReference type="PANTHER" id="PTHR43272">
    <property type="entry name" value="LONG-CHAIN-FATTY-ACID--COA LIGASE"/>
    <property type="match status" value="1"/>
</dbReference>
<keyword evidence="1" id="KW-0812">Transmembrane</keyword>
<feature type="domain" description="AMP-dependent synthetase/ligase" evidence="2">
    <location>
        <begin position="168"/>
        <end position="572"/>
    </location>
</feature>
<sequence>LTAEHPYHLKDKKTNLLPSSQILVLQDKSLNLNMANMIEQLDALIADTLSAWNLYTTLIALALFAFVAYPLIFWAEPDTHPLLLARQAAASPVRQPRESAVYRSTEVPHGYALKTGLSVRAPGAPKWTAGKDGDLRDVWREAVNSSSANAKILSVRGNDSPVEHDLSRLSKTINIIGSHLQKAGLQRVAIYMPNSIDYLLAIFACSFYGLTPILVPFNQDHATVCTLLEKTQAQAVIATAGSLPLAGLTESVSSLRHVVWVTDPANKHMDWQGAPDNETRGKLEVNVWDHLVTEASSTNSELPKSDESVVPGNLIFLWQTSTNSPAEVIEFTQKNMVAAIAALMSALPQRQRLGPSDLVLPADSFSHSYVLCLTMAALFSHSSLIINSVAGTGVDLSLAIRGSPTVVIASSQSLANVHQTYVSGASSGLHKFVHSNHQRALAAGRMPGEDLLYKIAAPKGNAIGTSAGKLRLIFASERAGTGGAALSSAALRDLRIITRSRICYALTAPSVAGAVAQTNIYDYRHDDRPGHSHFGAPLSSVEIKLVDKDDSKVDGSTPSGEIVVSGPAVVGGESNLGVRGVFREDCTLGYA</sequence>
<dbReference type="EMBL" id="JAHFYH010000010">
    <property type="protein sequence ID" value="KAH0227500.1"/>
    <property type="molecule type" value="Genomic_DNA"/>
</dbReference>
<evidence type="ECO:0000313" key="3">
    <source>
        <dbReference type="EMBL" id="KAH0227500.1"/>
    </source>
</evidence>
<protein>
    <submittedName>
        <fullName evidence="3">Acetyl-CoA synthetase-like protein</fullName>
    </submittedName>
</protein>
<keyword evidence="1" id="KW-1133">Transmembrane helix</keyword>
<dbReference type="Proteomes" id="UP000767238">
    <property type="component" value="Unassembled WGS sequence"/>
</dbReference>
<feature type="non-terminal residue" evidence="3">
    <location>
        <position position="1"/>
    </location>
</feature>